<feature type="transmembrane region" description="Helical" evidence="1">
    <location>
        <begin position="12"/>
        <end position="32"/>
    </location>
</feature>
<keyword evidence="1" id="KW-0472">Membrane</keyword>
<dbReference type="SUPFAM" id="SSF82693">
    <property type="entry name" value="Multidrug efflux transporter AcrB pore domain, PN1, PN2, PC1 and PC2 subdomains"/>
    <property type="match status" value="1"/>
</dbReference>
<proteinExistence type="predicted"/>
<dbReference type="PRINTS" id="PR00702">
    <property type="entry name" value="ACRIFLAVINRP"/>
</dbReference>
<dbReference type="Gene3D" id="3.30.2090.10">
    <property type="entry name" value="Multidrug efflux transporter AcrB TolC docking domain, DN and DC subdomains"/>
    <property type="match status" value="2"/>
</dbReference>
<dbReference type="EMBL" id="CP000302">
    <property type="protein sequence ID" value="ABE56739.1"/>
    <property type="molecule type" value="Genomic_DNA"/>
</dbReference>
<accession>Q12II7</accession>
<feature type="transmembrane region" description="Helical" evidence="1">
    <location>
        <begin position="973"/>
        <end position="999"/>
    </location>
</feature>
<evidence type="ECO:0000313" key="4">
    <source>
        <dbReference type="Proteomes" id="UP000001982"/>
    </source>
</evidence>
<dbReference type="RefSeq" id="WP_011497880.1">
    <property type="nucleotide sequence ID" value="NC_007954.1"/>
</dbReference>
<dbReference type="HOGENOM" id="CLU_002755_1_2_6"/>
<dbReference type="OrthoDB" id="6313595at2"/>
<dbReference type="PROSITE" id="PS50156">
    <property type="entry name" value="SSD"/>
    <property type="match status" value="1"/>
</dbReference>
<feature type="transmembrane region" description="Helical" evidence="1">
    <location>
        <begin position="453"/>
        <end position="476"/>
    </location>
</feature>
<dbReference type="SUPFAM" id="SSF82714">
    <property type="entry name" value="Multidrug efflux transporter AcrB TolC docking domain, DN and DC subdomains"/>
    <property type="match status" value="1"/>
</dbReference>
<dbReference type="PANTHER" id="PTHR32063:SF0">
    <property type="entry name" value="SWARMING MOTILITY PROTEIN SWRC"/>
    <property type="match status" value="1"/>
</dbReference>
<gene>
    <name evidence="3" type="ordered locus">Sden_3464</name>
</gene>
<dbReference type="KEGG" id="sdn:Sden_3464"/>
<dbReference type="Pfam" id="PF00873">
    <property type="entry name" value="ACR_tran"/>
    <property type="match status" value="1"/>
</dbReference>
<dbReference type="Gene3D" id="3.30.70.1440">
    <property type="entry name" value="Multidrug efflux transporter AcrB pore domain"/>
    <property type="match status" value="1"/>
</dbReference>
<dbReference type="Gene3D" id="3.30.70.1430">
    <property type="entry name" value="Multidrug efflux transporter AcrB pore domain"/>
    <property type="match status" value="2"/>
</dbReference>
<evidence type="ECO:0000313" key="3">
    <source>
        <dbReference type="EMBL" id="ABE56739.1"/>
    </source>
</evidence>
<feature type="transmembrane region" description="Helical" evidence="1">
    <location>
        <begin position="866"/>
        <end position="890"/>
    </location>
</feature>
<dbReference type="STRING" id="318161.Sden_3464"/>
<dbReference type="InterPro" id="IPR001036">
    <property type="entry name" value="Acrflvin-R"/>
</dbReference>
<dbReference type="Gene3D" id="3.30.70.1320">
    <property type="entry name" value="Multidrug efflux transporter AcrB pore domain like"/>
    <property type="match status" value="1"/>
</dbReference>
<keyword evidence="1" id="KW-1133">Transmembrane helix</keyword>
<feature type="transmembrane region" description="Helical" evidence="1">
    <location>
        <begin position="322"/>
        <end position="345"/>
    </location>
</feature>
<feature type="transmembrane region" description="Helical" evidence="1">
    <location>
        <begin position="896"/>
        <end position="920"/>
    </location>
</feature>
<dbReference type="PANTHER" id="PTHR32063">
    <property type="match status" value="1"/>
</dbReference>
<keyword evidence="4" id="KW-1185">Reference proteome</keyword>
<feature type="transmembrane region" description="Helical" evidence="1">
    <location>
        <begin position="352"/>
        <end position="372"/>
    </location>
</feature>
<feature type="transmembrane region" description="Helical" evidence="1">
    <location>
        <begin position="421"/>
        <end position="441"/>
    </location>
</feature>
<feature type="transmembrane region" description="Helical" evidence="1">
    <location>
        <begin position="941"/>
        <end position="961"/>
    </location>
</feature>
<dbReference type="AlphaFoldDB" id="Q12II7"/>
<dbReference type="InterPro" id="IPR027463">
    <property type="entry name" value="AcrB_DN_DC_subdom"/>
</dbReference>
<dbReference type="eggNOG" id="COG0841">
    <property type="taxonomic scope" value="Bacteria"/>
</dbReference>
<dbReference type="SUPFAM" id="SSF82866">
    <property type="entry name" value="Multidrug efflux transporter AcrB transmembrane domain"/>
    <property type="match status" value="2"/>
</dbReference>
<dbReference type="InterPro" id="IPR000731">
    <property type="entry name" value="SSD"/>
</dbReference>
<name>Q12II7_SHEDO</name>
<reference evidence="3 4" key="1">
    <citation type="submission" date="2006-03" db="EMBL/GenBank/DDBJ databases">
        <title>Complete sequence of Shewanella denitrificans OS217.</title>
        <authorList>
            <consortium name="US DOE Joint Genome Institute"/>
            <person name="Copeland A."/>
            <person name="Lucas S."/>
            <person name="Lapidus A."/>
            <person name="Barry K."/>
            <person name="Detter J.C."/>
            <person name="Glavina del Rio T."/>
            <person name="Hammon N."/>
            <person name="Israni S."/>
            <person name="Dalin E."/>
            <person name="Tice H."/>
            <person name="Pitluck S."/>
            <person name="Brettin T."/>
            <person name="Bruce D."/>
            <person name="Han C."/>
            <person name="Tapia R."/>
            <person name="Gilna P."/>
            <person name="Kiss H."/>
            <person name="Schmutz J."/>
            <person name="Larimer F."/>
            <person name="Land M."/>
            <person name="Hauser L."/>
            <person name="Kyrpides N."/>
            <person name="Lykidis A."/>
            <person name="Richardson P."/>
        </authorList>
    </citation>
    <scope>NUCLEOTIDE SEQUENCE [LARGE SCALE GENOMIC DNA]</scope>
    <source>
        <strain evidence="4">OS217 / ATCC BAA-1090 / DSM 15013</strain>
    </source>
</reference>
<sequence>MFKLLSQNRGGIISLTLFLVCFGLYQFVQLPISLYPNTSKPVVELQLFYKQDMGQFMQFWGSKIEASLKNIKDVELVEGEYRQGEAVYYVHFDWSKDNDEAIRDVGSTAAFYQAQLSRELPPFKLKFYNPGSECYLVVESDSLSAVELSHVLANQLQPALNEIPGVSKSLVTEFGEKHISVQIDPLKAAEFKLKIHDVIDIVQMHEFDYALGSLSTLKNGKIALSVERGVKSLKQIEQITVGKILGREIKLKDIGEVVVAQSKMSRMLQLDGKNAVAVAVWPKPDANLYQVARDFFSVSENYVKDIGTITVLNDPSNFIGKAIIAVLYAILTGMAIAALSVLLFFRSFSKTLLVSLSMPFSLMGAGAIMYFSGVGINLLSLGAMSVSIGMVIDGAIVVVDNIYYHQKKQTGVGVFGATREVAPSILASVITTIIVFLPMAFTSPIASALLRDIAFVVVSIMLFSVFVNLVFLPVILSFLPNKPQTSAGVGRAVDRLLDGWANLYLWCLRQVLRYKVLQMCFAACVLGLGLYTAQLFPSIKQELIAQPEAEIIDVIVGFKKDGLEMEDRVQLAENVRQQIENEFSDKIKLAYTDIRTNAAYISLHLSSHEVFEQVFSQMQHSLQNTNDVDLEAVPWITSALAVPDYPALRLLVTGDSEQERRELLDNVQQHFKLLDPVSRVKITPNPRRTTKLALTLKQGALSQLFPLAEHKHIQQQLADYVGMAIEEKYLAQVELEGEKLMLYSQLGSELVHRVEAIGDLPFFYKNKVYHLRDLLDIQAIKQWERYYSRNTQPIYMAEVWLKSSSTATAQEVLETLYQTLPKDKAIPFIVDQPDLEVKQGIESLIKALLLAFCLVFLCVHFMFRRLLVAVIICAAIPFGILGALLALALFNSTLSLNSMLGIIMLCGVSVNNSIIFVDVYRRIASEFDNQIEAILAAAKMRFRAIMVTNLTTIAGLAPLAYGLGSSGKILQPLGISVTFGIAIATVFTMYLIPILLLYFMPLKKNSQDQQWQVTIAAN</sequence>
<dbReference type="GO" id="GO:0005886">
    <property type="term" value="C:plasma membrane"/>
    <property type="evidence" value="ECO:0007669"/>
    <property type="project" value="TreeGrafter"/>
</dbReference>
<dbReference type="GO" id="GO:0042910">
    <property type="term" value="F:xenobiotic transmembrane transporter activity"/>
    <property type="evidence" value="ECO:0007669"/>
    <property type="project" value="TreeGrafter"/>
</dbReference>
<protein>
    <submittedName>
        <fullName evidence="3">Cation/multidrug efflux pump-like protein</fullName>
    </submittedName>
</protein>
<feature type="transmembrane region" description="Helical" evidence="1">
    <location>
        <begin position="378"/>
        <end position="400"/>
    </location>
</feature>
<organism evidence="3 4">
    <name type="scientific">Shewanella denitrificans (strain OS217 / ATCC BAA-1090 / DSM 15013)</name>
    <dbReference type="NCBI Taxonomy" id="318161"/>
    <lineage>
        <taxon>Bacteria</taxon>
        <taxon>Pseudomonadati</taxon>
        <taxon>Pseudomonadota</taxon>
        <taxon>Gammaproteobacteria</taxon>
        <taxon>Alteromonadales</taxon>
        <taxon>Shewanellaceae</taxon>
        <taxon>Shewanella</taxon>
    </lineage>
</organism>
<dbReference type="Gene3D" id="1.20.1640.10">
    <property type="entry name" value="Multidrug efflux transporter AcrB transmembrane domain"/>
    <property type="match status" value="2"/>
</dbReference>
<keyword evidence="1" id="KW-0812">Transmembrane</keyword>
<feature type="domain" description="SSD" evidence="2">
    <location>
        <begin position="322"/>
        <end position="478"/>
    </location>
</feature>
<evidence type="ECO:0000259" key="2">
    <source>
        <dbReference type="PROSITE" id="PS50156"/>
    </source>
</evidence>
<feature type="transmembrane region" description="Helical" evidence="1">
    <location>
        <begin position="843"/>
        <end position="859"/>
    </location>
</feature>
<feature type="transmembrane region" description="Helical" evidence="1">
    <location>
        <begin position="516"/>
        <end position="536"/>
    </location>
</feature>
<dbReference type="Proteomes" id="UP000001982">
    <property type="component" value="Chromosome"/>
</dbReference>
<evidence type="ECO:0000256" key="1">
    <source>
        <dbReference type="SAM" id="Phobius"/>
    </source>
</evidence>